<dbReference type="InParanoid" id="A0A163IZD5"/>
<evidence type="ECO:0000313" key="1">
    <source>
        <dbReference type="EMBL" id="SAL96233.1"/>
    </source>
</evidence>
<dbReference type="OrthoDB" id="2289254at2759"/>
<name>A0A163IZD5_ABSGL</name>
<keyword evidence="2" id="KW-1185">Reference proteome</keyword>
<evidence type="ECO:0000313" key="2">
    <source>
        <dbReference type="Proteomes" id="UP000078561"/>
    </source>
</evidence>
<proteinExistence type="predicted"/>
<dbReference type="AlphaFoldDB" id="A0A163IZD5"/>
<reference evidence="1" key="1">
    <citation type="submission" date="2016-04" db="EMBL/GenBank/DDBJ databases">
        <authorList>
            <person name="Evans L.H."/>
            <person name="Alamgir A."/>
            <person name="Owens N."/>
            <person name="Weber N.D."/>
            <person name="Virtaneva K."/>
            <person name="Barbian K."/>
            <person name="Babar A."/>
            <person name="Rosenke K."/>
        </authorList>
    </citation>
    <scope>NUCLEOTIDE SEQUENCE [LARGE SCALE GENOMIC DNA]</scope>
    <source>
        <strain evidence="1">CBS 101.48</strain>
    </source>
</reference>
<organism evidence="1">
    <name type="scientific">Absidia glauca</name>
    <name type="common">Pin mould</name>
    <dbReference type="NCBI Taxonomy" id="4829"/>
    <lineage>
        <taxon>Eukaryota</taxon>
        <taxon>Fungi</taxon>
        <taxon>Fungi incertae sedis</taxon>
        <taxon>Mucoromycota</taxon>
        <taxon>Mucoromycotina</taxon>
        <taxon>Mucoromycetes</taxon>
        <taxon>Mucorales</taxon>
        <taxon>Cunninghamellaceae</taxon>
        <taxon>Absidia</taxon>
    </lineage>
</organism>
<sequence length="205" mass="23746">MVDTLVDTMRATEEELQKTVAAFQQLIIKGATQKDFDANEKRQATLARALKRMKEDFEGYQLKKENKKEVNVPKNLPALQLEGDKDAVPSKTKFETIDRFVDVFEMVLYQHQLAQDSHWEACLISSLQHSMDKITWFKEHLMDKQLNWAAAKKVIKKQYGGDHSLSWYLEKLTNMKASKHENPAKFVEKFCTVLRGAACCSRQEF</sequence>
<dbReference type="Proteomes" id="UP000078561">
    <property type="component" value="Unassembled WGS sequence"/>
</dbReference>
<accession>A0A163IZD5</accession>
<protein>
    <recommendedName>
        <fullName evidence="3">Retrotransposon gag domain-containing protein</fullName>
    </recommendedName>
</protein>
<dbReference type="EMBL" id="LT550789">
    <property type="protein sequence ID" value="SAL96233.1"/>
    <property type="molecule type" value="Genomic_DNA"/>
</dbReference>
<gene>
    <name evidence="1" type="primary">ABSGL_01615.1 scaffold 1849</name>
</gene>
<evidence type="ECO:0008006" key="3">
    <source>
        <dbReference type="Google" id="ProtNLM"/>
    </source>
</evidence>
<dbReference type="OMA" id="LAQDSHW"/>